<dbReference type="RefSeq" id="WP_225889130.1">
    <property type="nucleotide sequence ID" value="NZ_CP021983.2"/>
</dbReference>
<evidence type="ECO:0000313" key="1">
    <source>
        <dbReference type="EMBL" id="ASC69196.1"/>
    </source>
</evidence>
<dbReference type="AlphaFoldDB" id="A0A1Z3HFY4"/>
<gene>
    <name evidence="1" type="ORF">XM38_001220</name>
</gene>
<dbReference type="Proteomes" id="UP000191901">
    <property type="component" value="Chromosome"/>
</dbReference>
<accession>A0A1Z3HFY4</accession>
<dbReference type="EMBL" id="CP021983">
    <property type="protein sequence ID" value="ASC69196.1"/>
    <property type="molecule type" value="Genomic_DNA"/>
</dbReference>
<evidence type="ECO:0000313" key="2">
    <source>
        <dbReference type="Proteomes" id="UP000191901"/>
    </source>
</evidence>
<reference evidence="1 2" key="1">
    <citation type="journal article" date="2016" name="Biochim. Biophys. Acta">
        <title>Characterization of red-shifted phycobilisomes isolated from the chlorophyll f-containing cyanobacterium Halomicronema hongdechloris.</title>
        <authorList>
            <person name="Li Y."/>
            <person name="Lin Y."/>
            <person name="Garvey C.J."/>
            <person name="Birch D."/>
            <person name="Corkery R.W."/>
            <person name="Loughlin P.C."/>
            <person name="Scheer H."/>
            <person name="Willows R.D."/>
            <person name="Chen M."/>
        </authorList>
    </citation>
    <scope>NUCLEOTIDE SEQUENCE [LARGE SCALE GENOMIC DNA]</scope>
    <source>
        <strain evidence="1 2">C2206</strain>
    </source>
</reference>
<proteinExistence type="predicted"/>
<sequence>MLGDLQDAFGLGNFDLATIAQLTGQTAVGHLDPPVHRFMAAYGLGPSLPKDGFPGAGQSL</sequence>
<dbReference type="KEGG" id="hhg:XM38_001220"/>
<name>A0A1Z3HFY4_9CYAN</name>
<keyword evidence="2" id="KW-1185">Reference proteome</keyword>
<organism evidence="1 2">
    <name type="scientific">Halomicronema hongdechloris C2206</name>
    <dbReference type="NCBI Taxonomy" id="1641165"/>
    <lineage>
        <taxon>Bacteria</taxon>
        <taxon>Bacillati</taxon>
        <taxon>Cyanobacteriota</taxon>
        <taxon>Cyanophyceae</taxon>
        <taxon>Nodosilineales</taxon>
        <taxon>Nodosilineaceae</taxon>
        <taxon>Halomicronema</taxon>
    </lineage>
</organism>
<protein>
    <submittedName>
        <fullName evidence="1">Uncharacterized protein</fullName>
    </submittedName>
</protein>